<dbReference type="EMBL" id="CAJJDM010000076">
    <property type="protein sequence ID" value="CAD8085111.1"/>
    <property type="molecule type" value="Genomic_DNA"/>
</dbReference>
<evidence type="ECO:0000313" key="2">
    <source>
        <dbReference type="EMBL" id="CAD8085111.1"/>
    </source>
</evidence>
<keyword evidence="3" id="KW-1185">Reference proteome</keyword>
<evidence type="ECO:0000313" key="3">
    <source>
        <dbReference type="Proteomes" id="UP000688137"/>
    </source>
</evidence>
<dbReference type="Proteomes" id="UP000688137">
    <property type="component" value="Unassembled WGS sequence"/>
</dbReference>
<gene>
    <name evidence="2" type="ORF">PPRIM_AZ9-3.1.T0730154</name>
</gene>
<accession>A0A8S1N4R0</accession>
<organism evidence="2 3">
    <name type="scientific">Paramecium primaurelia</name>
    <dbReference type="NCBI Taxonomy" id="5886"/>
    <lineage>
        <taxon>Eukaryota</taxon>
        <taxon>Sar</taxon>
        <taxon>Alveolata</taxon>
        <taxon>Ciliophora</taxon>
        <taxon>Intramacronucleata</taxon>
        <taxon>Oligohymenophorea</taxon>
        <taxon>Peniculida</taxon>
        <taxon>Parameciidae</taxon>
        <taxon>Paramecium</taxon>
    </lineage>
</organism>
<comment type="caution">
    <text evidence="2">The sequence shown here is derived from an EMBL/GenBank/DDBJ whole genome shotgun (WGS) entry which is preliminary data.</text>
</comment>
<keyword evidence="1" id="KW-0812">Transmembrane</keyword>
<dbReference type="AlphaFoldDB" id="A0A8S1N4R0"/>
<reference evidence="2" key="1">
    <citation type="submission" date="2021-01" db="EMBL/GenBank/DDBJ databases">
        <authorList>
            <consortium name="Genoscope - CEA"/>
            <person name="William W."/>
        </authorList>
    </citation>
    <scope>NUCLEOTIDE SEQUENCE</scope>
</reference>
<proteinExistence type="predicted"/>
<keyword evidence="1" id="KW-0472">Membrane</keyword>
<feature type="transmembrane region" description="Helical" evidence="1">
    <location>
        <begin position="74"/>
        <end position="94"/>
    </location>
</feature>
<protein>
    <submittedName>
        <fullName evidence="2">Uncharacterized protein</fullName>
    </submittedName>
</protein>
<keyword evidence="1" id="KW-1133">Transmembrane helix</keyword>
<sequence>MDKRFYKTCSKHAYYQYINRFDPKLLATYQTGYYHGIGRQGLFKTLVLRQAGDSIGMEEDHSYTYKMHVMAMNLMYRSGWVLFAYILIWNTFLLGDPCQVFNTSYWDLACKPSGDMDYNTRYEMLYVQDRVLRF</sequence>
<name>A0A8S1N4R0_PARPR</name>
<evidence type="ECO:0000256" key="1">
    <source>
        <dbReference type="SAM" id="Phobius"/>
    </source>
</evidence>